<dbReference type="Gene3D" id="1.20.1440.20">
    <property type="entry name" value="LemA-like domain"/>
    <property type="match status" value="1"/>
</dbReference>
<dbReference type="HOGENOM" id="CLU_056714_0_1_6"/>
<evidence type="ECO:0000256" key="6">
    <source>
        <dbReference type="SAM" id="Coils"/>
    </source>
</evidence>
<evidence type="ECO:0000256" key="5">
    <source>
        <dbReference type="ARBA" id="ARBA00023136"/>
    </source>
</evidence>
<evidence type="ECO:0000313" key="7">
    <source>
        <dbReference type="EMBL" id="EFU67530.1"/>
    </source>
</evidence>
<comment type="subcellular location">
    <subcellularLocation>
        <location evidence="1">Membrane</location>
        <topology evidence="1">Single-pass membrane protein</topology>
    </subcellularLocation>
</comment>
<evidence type="ECO:0000256" key="2">
    <source>
        <dbReference type="ARBA" id="ARBA00008854"/>
    </source>
</evidence>
<dbReference type="PANTHER" id="PTHR34478:SF2">
    <property type="entry name" value="MEMBRANE PROTEIN"/>
    <property type="match status" value="1"/>
</dbReference>
<keyword evidence="8" id="KW-1185">Reference proteome</keyword>
<reference evidence="7 8" key="1">
    <citation type="submission" date="2010-12" db="EMBL/GenBank/DDBJ databases">
        <authorList>
            <person name="Muzny D."/>
            <person name="Qin X."/>
            <person name="Deng J."/>
            <person name="Jiang H."/>
            <person name="Liu Y."/>
            <person name="Qu J."/>
            <person name="Song X.-Z."/>
            <person name="Zhang L."/>
            <person name="Thornton R."/>
            <person name="Coyle M."/>
            <person name="Francisco L."/>
            <person name="Jackson L."/>
            <person name="Javaid M."/>
            <person name="Korchina V."/>
            <person name="Kovar C."/>
            <person name="Mata R."/>
            <person name="Mathew T."/>
            <person name="Ngo R."/>
            <person name="Nguyen L."/>
            <person name="Nguyen N."/>
            <person name="Okwuonu G."/>
            <person name="Ongeri F."/>
            <person name="Pham C."/>
            <person name="Simmons D."/>
            <person name="Wilczek-Boney K."/>
            <person name="Hale W."/>
            <person name="Jakkamsetti A."/>
            <person name="Pham P."/>
            <person name="Ruth R."/>
            <person name="San Lucas F."/>
            <person name="Warren J."/>
            <person name="Zhang J."/>
            <person name="Zhao Z."/>
            <person name="Zhou C."/>
            <person name="Zhu D."/>
            <person name="Lee S."/>
            <person name="Bess C."/>
            <person name="Blankenburg K."/>
            <person name="Forbes L."/>
            <person name="Fu Q."/>
            <person name="Gubbala S."/>
            <person name="Hirani K."/>
            <person name="Jayaseelan J.C."/>
            <person name="Lara F."/>
            <person name="Munidasa M."/>
            <person name="Palculict T."/>
            <person name="Patil S."/>
            <person name="Pu L.-L."/>
            <person name="Saada N."/>
            <person name="Tang L."/>
            <person name="Weissenberger G."/>
            <person name="Zhu Y."/>
            <person name="Hemphill L."/>
            <person name="Shang Y."/>
            <person name="Youmans B."/>
            <person name="Ayvaz T."/>
            <person name="Ross M."/>
            <person name="Santibanez J."/>
            <person name="Aqrawi P."/>
            <person name="Gross S."/>
            <person name="Joshi V."/>
            <person name="Fowler G."/>
            <person name="Nazareth L."/>
            <person name="Reid J."/>
            <person name="Worley K."/>
            <person name="Petrosino J."/>
            <person name="Highlander S."/>
            <person name="Gibbs R."/>
        </authorList>
    </citation>
    <scope>NUCLEOTIDE SEQUENCE [LARGE SCALE GENOMIC DNA]</scope>
    <source>
        <strain evidence="7 8">ATCC 33393</strain>
    </source>
</reference>
<dbReference type="EMBL" id="AEPS01000007">
    <property type="protein sequence ID" value="EFU67530.1"/>
    <property type="molecule type" value="Genomic_DNA"/>
</dbReference>
<comment type="caution">
    <text evidence="7">The sequence shown here is derived from an EMBL/GenBank/DDBJ whole genome shotgun (WGS) entry which is preliminary data.</text>
</comment>
<sequence length="211" mass="23978">MFRSFVFLARFNYRKRKKMKKWLVLIIVAVVAAMTLIPSYNGLVAAEEQINSVWANVESTYQRRSDLIPNLVNTVKGQANFEKETLTGVVEARAKATQTKIDPSNLTEEQLTQFQQSQNEVGSALSRLLVSVENYPELRANEGFMNLQAQLEGTENRINVARNKFNEAAREYNQKIRTFPTKVVAMIFGFKEKPYFKSVAGAENAPTVNFN</sequence>
<name>E6KYH6_9PAST</name>
<comment type="similarity">
    <text evidence="2">Belongs to the LemA family.</text>
</comment>
<dbReference type="AlphaFoldDB" id="E6KYH6"/>
<dbReference type="SUPFAM" id="SSF140478">
    <property type="entry name" value="LemA-like"/>
    <property type="match status" value="1"/>
</dbReference>
<dbReference type="Pfam" id="PF04011">
    <property type="entry name" value="LemA"/>
    <property type="match status" value="1"/>
</dbReference>
<dbReference type="Proteomes" id="UP000032871">
    <property type="component" value="Unassembled WGS sequence"/>
</dbReference>
<gene>
    <name evidence="7" type="primary">lemA</name>
    <name evidence="7" type="ORF">HMPREF9064_1208</name>
</gene>
<keyword evidence="4" id="KW-1133">Transmembrane helix</keyword>
<keyword evidence="3" id="KW-0812">Transmembrane</keyword>
<dbReference type="GO" id="GO:0016020">
    <property type="term" value="C:membrane"/>
    <property type="evidence" value="ECO:0007669"/>
    <property type="project" value="UniProtKB-SubCell"/>
</dbReference>
<proteinExistence type="inferred from homology"/>
<accession>E6KYH6</accession>
<dbReference type="InterPro" id="IPR023353">
    <property type="entry name" value="LemA-like_dom_sf"/>
</dbReference>
<dbReference type="PANTHER" id="PTHR34478">
    <property type="entry name" value="PROTEIN LEMA"/>
    <property type="match status" value="1"/>
</dbReference>
<dbReference type="InterPro" id="IPR007156">
    <property type="entry name" value="MamQ_LemA"/>
</dbReference>
<evidence type="ECO:0000256" key="3">
    <source>
        <dbReference type="ARBA" id="ARBA00022692"/>
    </source>
</evidence>
<dbReference type="STRING" id="739.GCA_001059425_00479"/>
<keyword evidence="5" id="KW-0472">Membrane</keyword>
<keyword evidence="6" id="KW-0175">Coiled coil</keyword>
<evidence type="ECO:0000256" key="4">
    <source>
        <dbReference type="ARBA" id="ARBA00022989"/>
    </source>
</evidence>
<evidence type="ECO:0000256" key="1">
    <source>
        <dbReference type="ARBA" id="ARBA00004167"/>
    </source>
</evidence>
<organism evidence="7 8">
    <name type="scientific">Aggregatibacter segnis ATCC 33393</name>
    <dbReference type="NCBI Taxonomy" id="888057"/>
    <lineage>
        <taxon>Bacteria</taxon>
        <taxon>Pseudomonadati</taxon>
        <taxon>Pseudomonadota</taxon>
        <taxon>Gammaproteobacteria</taxon>
        <taxon>Pasteurellales</taxon>
        <taxon>Pasteurellaceae</taxon>
        <taxon>Aggregatibacter</taxon>
    </lineage>
</organism>
<evidence type="ECO:0000313" key="8">
    <source>
        <dbReference type="Proteomes" id="UP000032871"/>
    </source>
</evidence>
<feature type="coiled-coil region" evidence="6">
    <location>
        <begin position="144"/>
        <end position="171"/>
    </location>
</feature>
<protein>
    <submittedName>
        <fullName evidence="7">LemA family protein</fullName>
    </submittedName>
</protein>